<dbReference type="InterPro" id="IPR036378">
    <property type="entry name" value="FAS1_dom_sf"/>
</dbReference>
<reference evidence="5 6" key="1">
    <citation type="submission" date="2019-02" db="EMBL/GenBank/DDBJ databases">
        <title>Genome sequencing of the rare red list fungi Phlebia centrifuga.</title>
        <authorList>
            <person name="Buettner E."/>
            <person name="Kellner H."/>
        </authorList>
    </citation>
    <scope>NUCLEOTIDE SEQUENCE [LARGE SCALE GENOMIC DNA]</scope>
    <source>
        <strain evidence="5 6">DSM 108282</strain>
    </source>
</reference>
<dbReference type="AlphaFoldDB" id="A0A4S4KPD4"/>
<dbReference type="PANTHER" id="PTHR10900">
    <property type="entry name" value="PERIOSTIN-RELATED"/>
    <property type="match status" value="1"/>
</dbReference>
<keyword evidence="6" id="KW-1185">Reference proteome</keyword>
<name>A0A4S4KPD4_9APHY</name>
<protein>
    <recommendedName>
        <fullName evidence="4">FAS1 domain-containing protein</fullName>
    </recommendedName>
</protein>
<keyword evidence="2" id="KW-0472">Membrane</keyword>
<dbReference type="InterPro" id="IPR000782">
    <property type="entry name" value="FAS1_domain"/>
</dbReference>
<dbReference type="Proteomes" id="UP000309038">
    <property type="component" value="Unassembled WGS sequence"/>
</dbReference>
<proteinExistence type="predicted"/>
<dbReference type="Gene3D" id="2.30.180.10">
    <property type="entry name" value="FAS1 domain"/>
    <property type="match status" value="2"/>
</dbReference>
<feature type="transmembrane region" description="Helical" evidence="2">
    <location>
        <begin position="367"/>
        <end position="389"/>
    </location>
</feature>
<dbReference type="EMBL" id="SGPJ01000110">
    <property type="protein sequence ID" value="THG98629.1"/>
    <property type="molecule type" value="Genomic_DNA"/>
</dbReference>
<feature type="chain" id="PRO_5020821394" description="FAS1 domain-containing protein" evidence="3">
    <location>
        <begin position="25"/>
        <end position="539"/>
    </location>
</feature>
<dbReference type="SMART" id="SM00554">
    <property type="entry name" value="FAS1"/>
    <property type="match status" value="2"/>
</dbReference>
<evidence type="ECO:0000256" key="1">
    <source>
        <dbReference type="SAM" id="MobiDB-lite"/>
    </source>
</evidence>
<evidence type="ECO:0000259" key="4">
    <source>
        <dbReference type="PROSITE" id="PS50213"/>
    </source>
</evidence>
<evidence type="ECO:0000256" key="2">
    <source>
        <dbReference type="SAM" id="Phobius"/>
    </source>
</evidence>
<keyword evidence="2" id="KW-0812">Transmembrane</keyword>
<dbReference type="GO" id="GO:0000329">
    <property type="term" value="C:fungal-type vacuole membrane"/>
    <property type="evidence" value="ECO:0007669"/>
    <property type="project" value="TreeGrafter"/>
</dbReference>
<feature type="compositionally biased region" description="Low complexity" evidence="1">
    <location>
        <begin position="493"/>
        <end position="506"/>
    </location>
</feature>
<feature type="domain" description="FAS1" evidence="4">
    <location>
        <begin position="180"/>
        <end position="317"/>
    </location>
</feature>
<organism evidence="5 6">
    <name type="scientific">Hermanssonia centrifuga</name>
    <dbReference type="NCBI Taxonomy" id="98765"/>
    <lineage>
        <taxon>Eukaryota</taxon>
        <taxon>Fungi</taxon>
        <taxon>Dikarya</taxon>
        <taxon>Basidiomycota</taxon>
        <taxon>Agaricomycotina</taxon>
        <taxon>Agaricomycetes</taxon>
        <taxon>Polyporales</taxon>
        <taxon>Meruliaceae</taxon>
        <taxon>Hermanssonia</taxon>
    </lineage>
</organism>
<feature type="compositionally biased region" description="Basic and acidic residues" evidence="1">
    <location>
        <begin position="511"/>
        <end position="527"/>
    </location>
</feature>
<keyword evidence="3" id="KW-0732">Signal</keyword>
<sequence length="539" mass="56655">MSSCAVAYGLMLVLAAGHVLVAQAQNQTFITGLLANLNGLGLTNLTSVMAQVQADANQIAFFLSLSDSSTPKTFFAPNNAAFQNPEVNFNGYSYQSDDTNFLGALLLYHLLPGTFLLADLGSGPNHTIVTASLQGHSESFLENDESQVIACGSSVAGFEIYNQLTTTAVLSTTTFGHVTIHTLNAIIGMPGTYSFGENLLDISSFDSVRSSAGVQPIENSHGITIFAPEDGAFTNAKSQLSSTSPQAIFNNHVINGQTIWYSTFRSKTYTSASGHNYSFALTSDLGYTVTLNGVTANIIRSDFLLNNGVIHVLDAVLSNTTAVPTSAPASPTSSSQSSTPSGWKQTGSPGSASASNGGSKSDLSGGAIAGIVIGIVALLGGLLLAFLFWRRQHDEQHQTGYFDSPHPYPVHSSGAPFTTIPGDGMSEPANTPGVSAPLMYHASSDIESNDQPVHIQPYAMGDKGAPVSHQPDSDATDFQSLMMIGRRSTDTYSPQSQQGQAGSSAPISDEVVDHLLQRFAQRIDRGPAGDPEAPPMYPA</sequence>
<feature type="region of interest" description="Disordered" evidence="1">
    <location>
        <begin position="488"/>
        <end position="539"/>
    </location>
</feature>
<evidence type="ECO:0000313" key="6">
    <source>
        <dbReference type="Proteomes" id="UP000309038"/>
    </source>
</evidence>
<feature type="signal peptide" evidence="3">
    <location>
        <begin position="1"/>
        <end position="24"/>
    </location>
</feature>
<dbReference type="PROSITE" id="PS50213">
    <property type="entry name" value="FAS1"/>
    <property type="match status" value="2"/>
</dbReference>
<feature type="region of interest" description="Disordered" evidence="1">
    <location>
        <begin position="323"/>
        <end position="359"/>
    </location>
</feature>
<feature type="domain" description="FAS1" evidence="4">
    <location>
        <begin position="26"/>
        <end position="187"/>
    </location>
</feature>
<dbReference type="GO" id="GO:0016236">
    <property type="term" value="P:macroautophagy"/>
    <property type="evidence" value="ECO:0007669"/>
    <property type="project" value="TreeGrafter"/>
</dbReference>
<gene>
    <name evidence="5" type="ORF">EW026_g3591</name>
</gene>
<dbReference type="PANTHER" id="PTHR10900:SF122">
    <property type="entry name" value="FAS1 DOMAIN-CONTAINING PROTEIN"/>
    <property type="match status" value="1"/>
</dbReference>
<dbReference type="InterPro" id="IPR050904">
    <property type="entry name" value="Adhesion/Biosynth-related"/>
</dbReference>
<dbReference type="SUPFAM" id="SSF82153">
    <property type="entry name" value="FAS1 domain"/>
    <property type="match status" value="2"/>
</dbReference>
<dbReference type="GO" id="GO:0005615">
    <property type="term" value="C:extracellular space"/>
    <property type="evidence" value="ECO:0007669"/>
    <property type="project" value="TreeGrafter"/>
</dbReference>
<comment type="caution">
    <text evidence="5">The sequence shown here is derived from an EMBL/GenBank/DDBJ whole genome shotgun (WGS) entry which is preliminary data.</text>
</comment>
<keyword evidence="2" id="KW-1133">Transmembrane helix</keyword>
<evidence type="ECO:0000256" key="3">
    <source>
        <dbReference type="SAM" id="SignalP"/>
    </source>
</evidence>
<dbReference type="Pfam" id="PF02469">
    <property type="entry name" value="Fasciclin"/>
    <property type="match status" value="2"/>
</dbReference>
<accession>A0A4S4KPD4</accession>
<evidence type="ECO:0000313" key="5">
    <source>
        <dbReference type="EMBL" id="THG98629.1"/>
    </source>
</evidence>